<dbReference type="PRINTS" id="PR00705">
    <property type="entry name" value="PAPAIN"/>
</dbReference>
<dbReference type="GO" id="GO:0006508">
    <property type="term" value="P:proteolysis"/>
    <property type="evidence" value="ECO:0007669"/>
    <property type="project" value="UniProtKB-KW"/>
</dbReference>
<evidence type="ECO:0000313" key="11">
    <source>
        <dbReference type="RefSeq" id="XP_026273448.1"/>
    </source>
</evidence>
<evidence type="ECO:0000256" key="5">
    <source>
        <dbReference type="ARBA" id="ARBA00022807"/>
    </source>
</evidence>
<feature type="signal peptide" evidence="8">
    <location>
        <begin position="1"/>
        <end position="18"/>
    </location>
</feature>
<name>A0A6J1RYM8_FRAOC</name>
<dbReference type="Proteomes" id="UP000504606">
    <property type="component" value="Unplaced"/>
</dbReference>
<evidence type="ECO:0000259" key="9">
    <source>
        <dbReference type="SMART" id="SM00645"/>
    </source>
</evidence>
<dbReference type="GO" id="GO:0004197">
    <property type="term" value="F:cysteine-type endopeptidase activity"/>
    <property type="evidence" value="ECO:0007669"/>
    <property type="project" value="InterPro"/>
</dbReference>
<dbReference type="SUPFAM" id="SSF54001">
    <property type="entry name" value="Cysteine proteinases"/>
    <property type="match status" value="1"/>
</dbReference>
<dbReference type="PANTHER" id="PTHR12411">
    <property type="entry name" value="CYSTEINE PROTEASE FAMILY C1-RELATED"/>
    <property type="match status" value="1"/>
</dbReference>
<keyword evidence="4" id="KW-0378">Hydrolase</keyword>
<evidence type="ECO:0000256" key="6">
    <source>
        <dbReference type="ARBA" id="ARBA00023145"/>
    </source>
</evidence>
<dbReference type="InterPro" id="IPR013128">
    <property type="entry name" value="Peptidase_C1A"/>
</dbReference>
<protein>
    <submittedName>
        <fullName evidence="11">Cathepsin B</fullName>
    </submittedName>
</protein>
<dbReference type="Gene3D" id="3.90.70.10">
    <property type="entry name" value="Cysteine proteinases"/>
    <property type="match status" value="1"/>
</dbReference>
<evidence type="ECO:0000256" key="7">
    <source>
        <dbReference type="ARBA" id="ARBA00023157"/>
    </source>
</evidence>
<dbReference type="Pfam" id="PF08127">
    <property type="entry name" value="Propeptide_C1"/>
    <property type="match status" value="1"/>
</dbReference>
<evidence type="ECO:0000256" key="1">
    <source>
        <dbReference type="ARBA" id="ARBA00008455"/>
    </source>
</evidence>
<evidence type="ECO:0000256" key="3">
    <source>
        <dbReference type="ARBA" id="ARBA00022729"/>
    </source>
</evidence>
<sequence>MMKLTVVLLAALLGLAAARTSMPHHPLSEAAINHINSQQSTWKAGRNFAPDISMNYIRRLLGARRGPKPAELQLPTLEVSEEDLLGDNIPKTFDAREQWPNCPTISEVRDQGSCGSCWAFGAVEAISDRICVASKGRVKPHLSAQDLLTCCYSCGDGCNGGWPVEAWQYWVRYGIVTGGNYNTSVGCLDYSIEPCEHHTTGDRKPCGGEEGTTPRCARKCQNSSVNYRKDRHYGKKAYQVSGVAAIQKEIMTNGPVEVDFDVYADFPNYKSGVYQFLTGEYLGGHAVRLLGWGEENGVPYWLIANSWNSDWGDKGFFKIRRGTNECGIESDVVAGIPKL</sequence>
<dbReference type="PROSITE" id="PS00639">
    <property type="entry name" value="THIOL_PROTEASE_HIS"/>
    <property type="match status" value="1"/>
</dbReference>
<dbReference type="CDD" id="cd02620">
    <property type="entry name" value="Peptidase_C1A_CathepsinB"/>
    <property type="match status" value="1"/>
</dbReference>
<dbReference type="InterPro" id="IPR025661">
    <property type="entry name" value="Pept_asp_AS"/>
</dbReference>
<feature type="chain" id="PRO_5026703642" evidence="8">
    <location>
        <begin position="19"/>
        <end position="339"/>
    </location>
</feature>
<evidence type="ECO:0000256" key="2">
    <source>
        <dbReference type="ARBA" id="ARBA00022670"/>
    </source>
</evidence>
<dbReference type="InterPro" id="IPR012599">
    <property type="entry name" value="Propeptide_C1A"/>
</dbReference>
<dbReference type="SMART" id="SM00645">
    <property type="entry name" value="Pept_C1"/>
    <property type="match status" value="1"/>
</dbReference>
<dbReference type="InterPro" id="IPR000169">
    <property type="entry name" value="Pept_cys_AS"/>
</dbReference>
<feature type="domain" description="Peptidase C1A papain C-terminal" evidence="9">
    <location>
        <begin position="89"/>
        <end position="336"/>
    </location>
</feature>
<organism evidence="10 11">
    <name type="scientific">Frankliniella occidentalis</name>
    <name type="common">Western flower thrips</name>
    <name type="synonym">Euthrips occidentalis</name>
    <dbReference type="NCBI Taxonomy" id="133901"/>
    <lineage>
        <taxon>Eukaryota</taxon>
        <taxon>Metazoa</taxon>
        <taxon>Ecdysozoa</taxon>
        <taxon>Arthropoda</taxon>
        <taxon>Hexapoda</taxon>
        <taxon>Insecta</taxon>
        <taxon>Pterygota</taxon>
        <taxon>Neoptera</taxon>
        <taxon>Paraneoptera</taxon>
        <taxon>Thysanoptera</taxon>
        <taxon>Terebrantia</taxon>
        <taxon>Thripoidea</taxon>
        <taxon>Thripidae</taxon>
        <taxon>Frankliniella</taxon>
    </lineage>
</organism>
<evidence type="ECO:0000256" key="4">
    <source>
        <dbReference type="ARBA" id="ARBA00022801"/>
    </source>
</evidence>
<dbReference type="AlphaFoldDB" id="A0A6J1RYM8"/>
<dbReference type="InterPro" id="IPR025660">
    <property type="entry name" value="Pept_his_AS"/>
</dbReference>
<dbReference type="KEGG" id="foc:113203141"/>
<dbReference type="FunFam" id="3.90.70.10:FF:000031">
    <property type="entry name" value="Cathepsin B"/>
    <property type="match status" value="1"/>
</dbReference>
<dbReference type="PROSITE" id="PS00640">
    <property type="entry name" value="THIOL_PROTEASE_ASN"/>
    <property type="match status" value="1"/>
</dbReference>
<dbReference type="InterPro" id="IPR000668">
    <property type="entry name" value="Peptidase_C1A_C"/>
</dbReference>
<keyword evidence="3 8" id="KW-0732">Signal</keyword>
<evidence type="ECO:0000313" key="10">
    <source>
        <dbReference type="Proteomes" id="UP000504606"/>
    </source>
</evidence>
<gene>
    <name evidence="11" type="primary">LOC113203141</name>
</gene>
<keyword evidence="10" id="KW-1185">Reference proteome</keyword>
<keyword evidence="7" id="KW-1015">Disulfide bond</keyword>
<dbReference type="Pfam" id="PF00112">
    <property type="entry name" value="Peptidase_C1"/>
    <property type="match status" value="1"/>
</dbReference>
<keyword evidence="5" id="KW-0788">Thiol protease</keyword>
<evidence type="ECO:0000256" key="8">
    <source>
        <dbReference type="SAM" id="SignalP"/>
    </source>
</evidence>
<accession>A0A6J1RYM8</accession>
<proteinExistence type="inferred from homology"/>
<reference evidence="11" key="1">
    <citation type="submission" date="2025-08" db="UniProtKB">
        <authorList>
            <consortium name="RefSeq"/>
        </authorList>
    </citation>
    <scope>IDENTIFICATION</scope>
    <source>
        <tissue evidence="11">Whole organism</tissue>
    </source>
</reference>
<comment type="similarity">
    <text evidence="1">Belongs to the peptidase C1 family.</text>
</comment>
<dbReference type="PROSITE" id="PS00139">
    <property type="entry name" value="THIOL_PROTEASE_CYS"/>
    <property type="match status" value="1"/>
</dbReference>
<dbReference type="InterPro" id="IPR038765">
    <property type="entry name" value="Papain-like_cys_pep_sf"/>
</dbReference>
<keyword evidence="6" id="KW-0865">Zymogen</keyword>
<dbReference type="OrthoDB" id="640249at2759"/>
<keyword evidence="2" id="KW-0645">Protease</keyword>
<dbReference type="RefSeq" id="XP_026273448.1">
    <property type="nucleotide sequence ID" value="XM_026417663.2"/>
</dbReference>
<dbReference type="GeneID" id="113203141"/>